<proteinExistence type="predicted"/>
<dbReference type="RefSeq" id="WP_123166026.1">
    <property type="nucleotide sequence ID" value="NZ_RIAX01000010.1"/>
</dbReference>
<dbReference type="Gene3D" id="3.10.450.50">
    <property type="match status" value="1"/>
</dbReference>
<dbReference type="InterPro" id="IPR037401">
    <property type="entry name" value="SnoaL-like"/>
</dbReference>
<feature type="domain" description="SnoaL-like" evidence="1">
    <location>
        <begin position="11"/>
        <end position="100"/>
    </location>
</feature>
<dbReference type="InterPro" id="IPR032710">
    <property type="entry name" value="NTF2-like_dom_sf"/>
</dbReference>
<dbReference type="Proteomes" id="UP000275473">
    <property type="component" value="Unassembled WGS sequence"/>
</dbReference>
<dbReference type="Pfam" id="PF12680">
    <property type="entry name" value="SnoaL_2"/>
    <property type="match status" value="1"/>
</dbReference>
<reference evidence="2 3" key="1">
    <citation type="journal article" date="2018" name="Int. J. Syst. Evol. Microbiol.">
        <title>Planococcus salinus sp. nov., a moderately halophilic bacterium isolated from a saline-alkali soil.</title>
        <authorList>
            <person name="Gan L."/>
        </authorList>
    </citation>
    <scope>NUCLEOTIDE SEQUENCE [LARGE SCALE GENOMIC DNA]</scope>
    <source>
        <strain evidence="2 3">LCB217</strain>
    </source>
</reference>
<organism evidence="2 3">
    <name type="scientific">Planococcus salinus</name>
    <dbReference type="NCBI Taxonomy" id="1848460"/>
    <lineage>
        <taxon>Bacteria</taxon>
        <taxon>Bacillati</taxon>
        <taxon>Bacillota</taxon>
        <taxon>Bacilli</taxon>
        <taxon>Bacillales</taxon>
        <taxon>Caryophanaceae</taxon>
        <taxon>Planococcus</taxon>
    </lineage>
</organism>
<evidence type="ECO:0000259" key="1">
    <source>
        <dbReference type="Pfam" id="PF12680"/>
    </source>
</evidence>
<gene>
    <name evidence="2" type="ORF">EEX84_12675</name>
</gene>
<accession>A0A3M8P4U7</accession>
<keyword evidence="3" id="KW-1185">Reference proteome</keyword>
<dbReference type="OrthoDB" id="2427386at2"/>
<evidence type="ECO:0000313" key="3">
    <source>
        <dbReference type="Proteomes" id="UP000275473"/>
    </source>
</evidence>
<dbReference type="AlphaFoldDB" id="A0A3M8P4U7"/>
<comment type="caution">
    <text evidence="2">The sequence shown here is derived from an EMBL/GenBank/DDBJ whole genome shotgun (WGS) entry which is preliminary data.</text>
</comment>
<evidence type="ECO:0000313" key="2">
    <source>
        <dbReference type="EMBL" id="RNF38687.1"/>
    </source>
</evidence>
<dbReference type="SUPFAM" id="SSF54427">
    <property type="entry name" value="NTF2-like"/>
    <property type="match status" value="1"/>
</dbReference>
<sequence>MSKVIETADLWTEKVNAKDVKGVLAVSDSNIEMVGPRGTAAGHETLTQWVEDSGLHLTTVTRFAKADTVVYEQQGTWENQDGQVTVYTVMEVENGKVTRVSRYDTLDEAFGTSGLSEEDRVE</sequence>
<protein>
    <submittedName>
        <fullName evidence="2">Nuclear transport factor 2 family protein</fullName>
    </submittedName>
</protein>
<name>A0A3M8P4U7_9BACL</name>
<dbReference type="EMBL" id="RIAX01000010">
    <property type="protein sequence ID" value="RNF38687.1"/>
    <property type="molecule type" value="Genomic_DNA"/>
</dbReference>